<proteinExistence type="predicted"/>
<protein>
    <submittedName>
        <fullName evidence="1">Uncharacterized protein</fullName>
    </submittedName>
</protein>
<name>A0A0E9W9U1_ANGAN</name>
<dbReference type="AlphaFoldDB" id="A0A0E9W9U1"/>
<reference evidence="1" key="1">
    <citation type="submission" date="2014-11" db="EMBL/GenBank/DDBJ databases">
        <authorList>
            <person name="Amaro Gonzalez C."/>
        </authorList>
    </citation>
    <scope>NUCLEOTIDE SEQUENCE</scope>
</reference>
<dbReference type="EMBL" id="GBXM01021445">
    <property type="protein sequence ID" value="JAH87132.1"/>
    <property type="molecule type" value="Transcribed_RNA"/>
</dbReference>
<sequence>MYNELNKEKSLLYNGMSYSQLKETPFKILRRHVPSVQ</sequence>
<organism evidence="1">
    <name type="scientific">Anguilla anguilla</name>
    <name type="common">European freshwater eel</name>
    <name type="synonym">Muraena anguilla</name>
    <dbReference type="NCBI Taxonomy" id="7936"/>
    <lineage>
        <taxon>Eukaryota</taxon>
        <taxon>Metazoa</taxon>
        <taxon>Chordata</taxon>
        <taxon>Craniata</taxon>
        <taxon>Vertebrata</taxon>
        <taxon>Euteleostomi</taxon>
        <taxon>Actinopterygii</taxon>
        <taxon>Neopterygii</taxon>
        <taxon>Teleostei</taxon>
        <taxon>Anguilliformes</taxon>
        <taxon>Anguillidae</taxon>
        <taxon>Anguilla</taxon>
    </lineage>
</organism>
<reference evidence="1" key="2">
    <citation type="journal article" date="2015" name="Fish Shellfish Immunol.">
        <title>Early steps in the European eel (Anguilla anguilla)-Vibrio vulnificus interaction in the gills: Role of the RtxA13 toxin.</title>
        <authorList>
            <person name="Callol A."/>
            <person name="Pajuelo D."/>
            <person name="Ebbesson L."/>
            <person name="Teles M."/>
            <person name="MacKenzie S."/>
            <person name="Amaro C."/>
        </authorList>
    </citation>
    <scope>NUCLEOTIDE SEQUENCE</scope>
</reference>
<evidence type="ECO:0000313" key="1">
    <source>
        <dbReference type="EMBL" id="JAH87132.1"/>
    </source>
</evidence>
<accession>A0A0E9W9U1</accession>